<dbReference type="InterPro" id="IPR028098">
    <property type="entry name" value="Glyco_trans_4-like_N"/>
</dbReference>
<evidence type="ECO:0000259" key="4">
    <source>
        <dbReference type="Pfam" id="PF13439"/>
    </source>
</evidence>
<reference evidence="5" key="1">
    <citation type="submission" date="2022-01" db="EMBL/GenBank/DDBJ databases">
        <title>Antribacter sp. nov., isolated from Guizhou of China.</title>
        <authorList>
            <person name="Chengliang C."/>
            <person name="Ya Z."/>
        </authorList>
    </citation>
    <scope>NUCLEOTIDE SEQUENCE</scope>
    <source>
        <strain evidence="5">KLBMP 9083</strain>
    </source>
</reference>
<dbReference type="Gene3D" id="3.40.50.2000">
    <property type="entry name" value="Glycogen Phosphorylase B"/>
    <property type="match status" value="2"/>
</dbReference>
<evidence type="ECO:0000256" key="1">
    <source>
        <dbReference type="ARBA" id="ARBA00022676"/>
    </source>
</evidence>
<evidence type="ECO:0000313" key="5">
    <source>
        <dbReference type="EMBL" id="MCF4122688.1"/>
    </source>
</evidence>
<comment type="caution">
    <text evidence="5">The sequence shown here is derived from an EMBL/GenBank/DDBJ whole genome shotgun (WGS) entry which is preliminary data.</text>
</comment>
<evidence type="ECO:0000256" key="2">
    <source>
        <dbReference type="ARBA" id="ARBA00022679"/>
    </source>
</evidence>
<dbReference type="EMBL" id="JAKGSG010000046">
    <property type="protein sequence ID" value="MCF4122688.1"/>
    <property type="molecule type" value="Genomic_DNA"/>
</dbReference>
<dbReference type="SUPFAM" id="SSF53756">
    <property type="entry name" value="UDP-Glycosyltransferase/glycogen phosphorylase"/>
    <property type="match status" value="1"/>
</dbReference>
<protein>
    <submittedName>
        <fullName evidence="5">Glycosyltransferase family 4 protein</fullName>
    </submittedName>
</protein>
<organism evidence="5 6">
    <name type="scientific">Antribacter soli</name>
    <dbReference type="NCBI Taxonomy" id="2910976"/>
    <lineage>
        <taxon>Bacteria</taxon>
        <taxon>Bacillati</taxon>
        <taxon>Actinomycetota</taxon>
        <taxon>Actinomycetes</taxon>
        <taxon>Micrococcales</taxon>
        <taxon>Promicromonosporaceae</taxon>
        <taxon>Antribacter</taxon>
    </lineage>
</organism>
<name>A0AA41QFU5_9MICO</name>
<feature type="domain" description="Glycosyltransferase subfamily 4-like N-terminal" evidence="4">
    <location>
        <begin position="15"/>
        <end position="185"/>
    </location>
</feature>
<evidence type="ECO:0000313" key="6">
    <source>
        <dbReference type="Proteomes" id="UP001165405"/>
    </source>
</evidence>
<accession>A0AA41QFU5</accession>
<dbReference type="PANTHER" id="PTHR12526:SF635">
    <property type="entry name" value="GLYCOSYL TRANSFERASE GROUP 1"/>
    <property type="match status" value="1"/>
</dbReference>
<dbReference type="AlphaFoldDB" id="A0AA41QFU5"/>
<keyword evidence="6" id="KW-1185">Reference proteome</keyword>
<dbReference type="GO" id="GO:0016757">
    <property type="term" value="F:glycosyltransferase activity"/>
    <property type="evidence" value="ECO:0007669"/>
    <property type="project" value="UniProtKB-KW"/>
</dbReference>
<dbReference type="Proteomes" id="UP001165405">
    <property type="component" value="Unassembled WGS sequence"/>
</dbReference>
<proteinExistence type="predicted"/>
<sequence length="392" mass="40903">MRITHVSDCYLPMLGGIEAQVSRLAAQQVAAGHEVEVITTTPAAPGGHGVSTAVENGVTVHRIAARIPFGAPIHPRSTTHVMRRLAEAVQAGAAPDVVHLHFGVLAPTVQAALRPITRLGLPTMVTVHSVWGGTERAFGALDRVVRWGSLPVLWSAVSELTAAPLRRVVGDRGGVVVVPNGLDLDAWRVPRTERAGRAEGAAVHVVSAARFAPRKRMLHLLDAVSDAVSDVGARHGSSALFVTLVGEGLELSRARRIVAERGLQDVVALPGRLTPTELKRLYARADVFVAPAVQEAFGIAALEAQAAGLTVVTRARSGVAERLTDGVDGLVATSDAGIADALVRLATEDGLLDRLLAAASGPAAASDWSHVLAATEKAYERAAALVAPRQSP</sequence>
<dbReference type="Pfam" id="PF13439">
    <property type="entry name" value="Glyco_transf_4"/>
    <property type="match status" value="1"/>
</dbReference>
<feature type="domain" description="Glycosyl transferase family 1" evidence="3">
    <location>
        <begin position="205"/>
        <end position="347"/>
    </location>
</feature>
<keyword evidence="2" id="KW-0808">Transferase</keyword>
<gene>
    <name evidence="5" type="ORF">L1785_17045</name>
</gene>
<keyword evidence="1" id="KW-0328">Glycosyltransferase</keyword>
<evidence type="ECO:0000259" key="3">
    <source>
        <dbReference type="Pfam" id="PF00534"/>
    </source>
</evidence>
<dbReference type="InterPro" id="IPR001296">
    <property type="entry name" value="Glyco_trans_1"/>
</dbReference>
<dbReference type="PANTHER" id="PTHR12526">
    <property type="entry name" value="GLYCOSYLTRANSFERASE"/>
    <property type="match status" value="1"/>
</dbReference>
<dbReference type="Pfam" id="PF00534">
    <property type="entry name" value="Glycos_transf_1"/>
    <property type="match status" value="1"/>
</dbReference>
<dbReference type="CDD" id="cd03801">
    <property type="entry name" value="GT4_PimA-like"/>
    <property type="match status" value="1"/>
</dbReference>
<dbReference type="RefSeq" id="WP_236090486.1">
    <property type="nucleotide sequence ID" value="NZ_JAKGSG010000046.1"/>
</dbReference>